<dbReference type="GO" id="GO:0019901">
    <property type="term" value="F:protein kinase binding"/>
    <property type="evidence" value="ECO:0007669"/>
    <property type="project" value="InterPro"/>
</dbReference>
<protein>
    <recommendedName>
        <fullName evidence="2">Protein CNPPD1</fullName>
    </recommendedName>
</protein>
<evidence type="ECO:0000313" key="4">
    <source>
        <dbReference type="Proteomes" id="UP000267029"/>
    </source>
</evidence>
<dbReference type="WBParaSite" id="MCU_002123-RA">
    <property type="protein sequence ID" value="MCU_002123-RA"/>
    <property type="gene ID" value="MCU_002123"/>
</dbReference>
<dbReference type="GO" id="GO:0005634">
    <property type="term" value="C:nucleus"/>
    <property type="evidence" value="ECO:0007669"/>
    <property type="project" value="TreeGrafter"/>
</dbReference>
<reference evidence="5" key="2">
    <citation type="submission" date="2019-11" db="UniProtKB">
        <authorList>
            <consortium name="WormBaseParasite"/>
        </authorList>
    </citation>
    <scope>IDENTIFICATION</scope>
</reference>
<evidence type="ECO:0000256" key="1">
    <source>
        <dbReference type="ARBA" id="ARBA00038508"/>
    </source>
</evidence>
<dbReference type="STRING" id="53468.A0A0R3UGY4"/>
<evidence type="ECO:0000313" key="5">
    <source>
        <dbReference type="WBParaSite" id="MCU_002123-RA"/>
    </source>
</evidence>
<accession>A0A0R3UGY4</accession>
<dbReference type="PANTHER" id="PTHR15615:SF108">
    <property type="entry name" value="PROTEIN CNPPD1"/>
    <property type="match status" value="1"/>
</dbReference>
<evidence type="ECO:0000256" key="2">
    <source>
        <dbReference type="ARBA" id="ARBA00040808"/>
    </source>
</evidence>
<dbReference type="InterPro" id="IPR013922">
    <property type="entry name" value="Cyclin_PHO80-like"/>
</dbReference>
<sequence length="308" mass="34084">MQNTLNCLSGTVINLVNSATGRQLGKLDVYTLSEFISKVTPSTLITALIFVEKFHAIEPKPLLFSEITATELLVVATMVASKFLYDTDSEEALCNSDWANEFDIDLKTLNLMEIRFLRSLDWKLFVSKSHIDEFIARHLVNGEKVLGDGTRKVSMLCKHRSRSSSAFRIPGTPFDRNRVKTRARWQVAKAMAVFAAAFLAVSQPPTTVFLGSNPLDQLPSPVSFVTHGFSSSFPNPSNLCFDQLTTPHCVYLNFSAPQPLLSRAIQNGSAFPFYRDCLYPVCSTITQPYSTTYNLSSNTTLSSVVGVG</sequence>
<name>A0A0R3UGY4_MESCO</name>
<dbReference type="AlphaFoldDB" id="A0A0R3UGY4"/>
<evidence type="ECO:0000313" key="3">
    <source>
        <dbReference type="EMBL" id="VDD80531.1"/>
    </source>
</evidence>
<dbReference type="Gene3D" id="1.10.472.10">
    <property type="entry name" value="Cyclin-like"/>
    <property type="match status" value="1"/>
</dbReference>
<comment type="similarity">
    <text evidence="1">Belongs to the CNPPD1 family.</text>
</comment>
<proteinExistence type="inferred from homology"/>
<dbReference type="CDD" id="cd20557">
    <property type="entry name" value="CYCLIN_ScPCL1-like"/>
    <property type="match status" value="1"/>
</dbReference>
<dbReference type="Proteomes" id="UP000267029">
    <property type="component" value="Unassembled WGS sequence"/>
</dbReference>
<organism evidence="5">
    <name type="scientific">Mesocestoides corti</name>
    <name type="common">Flatworm</name>
    <dbReference type="NCBI Taxonomy" id="53468"/>
    <lineage>
        <taxon>Eukaryota</taxon>
        <taxon>Metazoa</taxon>
        <taxon>Spiralia</taxon>
        <taxon>Lophotrochozoa</taxon>
        <taxon>Platyhelminthes</taxon>
        <taxon>Cestoda</taxon>
        <taxon>Eucestoda</taxon>
        <taxon>Cyclophyllidea</taxon>
        <taxon>Mesocestoididae</taxon>
        <taxon>Mesocestoides</taxon>
    </lineage>
</organism>
<dbReference type="OrthoDB" id="244495at2759"/>
<keyword evidence="4" id="KW-1185">Reference proteome</keyword>
<dbReference type="GO" id="GO:0000307">
    <property type="term" value="C:cyclin-dependent protein kinase holoenzyme complex"/>
    <property type="evidence" value="ECO:0007669"/>
    <property type="project" value="TreeGrafter"/>
</dbReference>
<reference evidence="3 4" key="1">
    <citation type="submission" date="2018-10" db="EMBL/GenBank/DDBJ databases">
        <authorList>
            <consortium name="Pathogen Informatics"/>
        </authorList>
    </citation>
    <scope>NUCLEOTIDE SEQUENCE [LARGE SCALE GENOMIC DNA]</scope>
</reference>
<gene>
    <name evidence="3" type="ORF">MCOS_LOCUS6534</name>
</gene>
<dbReference type="GO" id="GO:0016538">
    <property type="term" value="F:cyclin-dependent protein serine/threonine kinase regulator activity"/>
    <property type="evidence" value="ECO:0007669"/>
    <property type="project" value="TreeGrafter"/>
</dbReference>
<dbReference type="PANTHER" id="PTHR15615">
    <property type="match status" value="1"/>
</dbReference>
<dbReference type="EMBL" id="UXSR01005269">
    <property type="protein sequence ID" value="VDD80531.1"/>
    <property type="molecule type" value="Genomic_DNA"/>
</dbReference>
<dbReference type="Pfam" id="PF08613">
    <property type="entry name" value="Cyclin"/>
    <property type="match status" value="1"/>
</dbReference>